<evidence type="ECO:0000256" key="8">
    <source>
        <dbReference type="ARBA" id="ARBA00049551"/>
    </source>
</evidence>
<dbReference type="GO" id="GO:0008137">
    <property type="term" value="F:NADH dehydrogenase (ubiquinone) activity"/>
    <property type="evidence" value="ECO:0007669"/>
    <property type="project" value="UniProtKB-UniRule"/>
</dbReference>
<reference evidence="11" key="1">
    <citation type="journal article" date="2011" name="Folia Parasitol.">
        <title>Revision of Khawia spp. (Cestoda: Caryophyllidea), parasites of cyprinid fish, including a key to their identification and molecular phylogeny.</title>
        <authorList>
            <person name="Scholz T."/>
            <person name="Brabec J."/>
            <person name="Kral'ova-Hromadova I."/>
            <person name="Oros M."/>
            <person name="Bazsalovicsova E."/>
            <person name="Ermolenko A."/>
            <person name="Hanzelova V."/>
        </authorList>
    </citation>
    <scope>NUCLEOTIDE SEQUENCE</scope>
    <source>
        <strain evidence="11">Sk89n</strain>
    </source>
</reference>
<comment type="function">
    <text evidence="9">Core subunit of the mitochondrial membrane respiratory chain NADH dehydrogenase (Complex I) which catalyzes electron transfer from NADH through the respiratory chain, using ubiquinone as an electron acceptor. Essential for the catalytic activity of complex I.</text>
</comment>
<keyword evidence="9" id="KW-0679">Respiratory chain</keyword>
<keyword evidence="9" id="KW-0249">Electron transport</keyword>
<dbReference type="Gene3D" id="1.20.58.1610">
    <property type="entry name" value="NADH:ubiquinone/plastoquinone oxidoreductase, chain 3"/>
    <property type="match status" value="1"/>
</dbReference>
<gene>
    <name evidence="11" type="primary">nad3</name>
</gene>
<dbReference type="InterPro" id="IPR000440">
    <property type="entry name" value="NADH_UbQ/plastoQ_OxRdtase_su3"/>
</dbReference>
<protein>
    <recommendedName>
        <fullName evidence="3 9">NADH-ubiquinone oxidoreductase chain 3</fullName>
        <ecNumber evidence="9">7.1.1.2</ecNumber>
    </recommendedName>
</protein>
<evidence type="ECO:0000256" key="1">
    <source>
        <dbReference type="ARBA" id="ARBA00004370"/>
    </source>
</evidence>
<evidence type="ECO:0000256" key="2">
    <source>
        <dbReference type="ARBA" id="ARBA00008472"/>
    </source>
</evidence>
<feature type="chain" id="PRO_5003509751" description="NADH-ubiquinone oxidoreductase chain 3" evidence="10">
    <location>
        <begin position="17"/>
        <end position="115"/>
    </location>
</feature>
<geneLocation type="mitochondrion" evidence="11"/>
<dbReference type="EC" id="7.1.1.2" evidence="9"/>
<name>G8FGY9_9CEST</name>
<evidence type="ECO:0000256" key="4">
    <source>
        <dbReference type="ARBA" id="ARBA00022448"/>
    </source>
</evidence>
<dbReference type="GO" id="GO:0031966">
    <property type="term" value="C:mitochondrial membrane"/>
    <property type="evidence" value="ECO:0007669"/>
    <property type="project" value="UniProtKB-SubCell"/>
</dbReference>
<keyword evidence="10" id="KW-0732">Signal</keyword>
<proteinExistence type="inferred from homology"/>
<evidence type="ECO:0000256" key="5">
    <source>
        <dbReference type="ARBA" id="ARBA00022692"/>
    </source>
</evidence>
<accession>G8FGY9</accession>
<feature type="transmembrane region" description="Helical" evidence="9">
    <location>
        <begin position="56"/>
        <end position="76"/>
    </location>
</feature>
<dbReference type="EMBL" id="JN004235">
    <property type="protein sequence ID" value="AET11720.1"/>
    <property type="molecule type" value="Genomic_DNA"/>
</dbReference>
<keyword evidence="7 9" id="KW-0472">Membrane</keyword>
<dbReference type="InterPro" id="IPR038430">
    <property type="entry name" value="NDAH_ubi_oxred_su3_sf"/>
</dbReference>
<comment type="subcellular location">
    <subcellularLocation>
        <location evidence="1">Membrane</location>
    </subcellularLocation>
    <subcellularLocation>
        <location evidence="9">Mitochondrion membrane</location>
        <topology evidence="9">Multi-pass membrane protein</topology>
    </subcellularLocation>
</comment>
<feature type="transmembrane region" description="Helical" evidence="9">
    <location>
        <begin position="88"/>
        <end position="113"/>
    </location>
</feature>
<dbReference type="Pfam" id="PF00507">
    <property type="entry name" value="Oxidored_q4"/>
    <property type="match status" value="1"/>
</dbReference>
<keyword evidence="9" id="KW-0830">Ubiquinone</keyword>
<sequence length="115" mass="12483">MVTFVVLGLIFCVVGGAIVAASASPLAAHKVPTHAWASPYECGFAATTPSFDSFGFSYLSLLIFFVVFDLEISLFLNLPEQGMVWSSFVYYFVFVGALCAGFGVEAFCGYVRWGY</sequence>
<feature type="signal peptide" evidence="10">
    <location>
        <begin position="1"/>
        <end position="16"/>
    </location>
</feature>
<evidence type="ECO:0000256" key="10">
    <source>
        <dbReference type="SAM" id="SignalP"/>
    </source>
</evidence>
<comment type="catalytic activity">
    <reaction evidence="8 9">
        <text>a ubiquinone + NADH + 5 H(+)(in) = a ubiquinol + NAD(+) + 4 H(+)(out)</text>
        <dbReference type="Rhea" id="RHEA:29091"/>
        <dbReference type="Rhea" id="RHEA-COMP:9565"/>
        <dbReference type="Rhea" id="RHEA-COMP:9566"/>
        <dbReference type="ChEBI" id="CHEBI:15378"/>
        <dbReference type="ChEBI" id="CHEBI:16389"/>
        <dbReference type="ChEBI" id="CHEBI:17976"/>
        <dbReference type="ChEBI" id="CHEBI:57540"/>
        <dbReference type="ChEBI" id="CHEBI:57945"/>
        <dbReference type="EC" id="7.1.1.2"/>
    </reaction>
</comment>
<evidence type="ECO:0000256" key="7">
    <source>
        <dbReference type="ARBA" id="ARBA00023136"/>
    </source>
</evidence>
<evidence type="ECO:0000313" key="11">
    <source>
        <dbReference type="EMBL" id="AET11720.1"/>
    </source>
</evidence>
<dbReference type="AlphaFoldDB" id="G8FGY9"/>
<evidence type="ECO:0000256" key="9">
    <source>
        <dbReference type="RuleBase" id="RU003640"/>
    </source>
</evidence>
<organism evidence="11">
    <name type="scientific">Khawia armeniaca</name>
    <dbReference type="NCBI Taxonomy" id="1095093"/>
    <lineage>
        <taxon>Eukaryota</taxon>
        <taxon>Metazoa</taxon>
        <taxon>Spiralia</taxon>
        <taxon>Lophotrochozoa</taxon>
        <taxon>Platyhelminthes</taxon>
        <taxon>Cestoda</taxon>
        <taxon>Eucestoda</taxon>
        <taxon>Caryophyllidea</taxon>
        <taxon>Lytocestidae</taxon>
        <taxon>Khawia</taxon>
    </lineage>
</organism>
<comment type="similarity">
    <text evidence="2 9">Belongs to the complex I subunit 3 family.</text>
</comment>
<keyword evidence="4 9" id="KW-0813">Transport</keyword>
<keyword evidence="9 11" id="KW-0496">Mitochondrion</keyword>
<keyword evidence="5 9" id="KW-0812">Transmembrane</keyword>
<keyword evidence="9" id="KW-1278">Translocase</keyword>
<keyword evidence="6 9" id="KW-1133">Transmembrane helix</keyword>
<keyword evidence="9" id="KW-0520">NAD</keyword>
<evidence type="ECO:0000256" key="3">
    <source>
        <dbReference type="ARBA" id="ARBA00021007"/>
    </source>
</evidence>
<evidence type="ECO:0000256" key="6">
    <source>
        <dbReference type="ARBA" id="ARBA00022989"/>
    </source>
</evidence>